<name>A0A1M6H9E3_9CLOT</name>
<evidence type="ECO:0000313" key="3">
    <source>
        <dbReference type="Proteomes" id="UP000184080"/>
    </source>
</evidence>
<accession>A0A1M6H9E3</accession>
<keyword evidence="3" id="KW-1185">Reference proteome</keyword>
<evidence type="ECO:0000313" key="2">
    <source>
        <dbReference type="EMBL" id="SHJ18795.1"/>
    </source>
</evidence>
<proteinExistence type="predicted"/>
<keyword evidence="1" id="KW-0812">Transmembrane</keyword>
<keyword evidence="1" id="KW-1133">Transmembrane helix</keyword>
<dbReference type="EMBL" id="FQZO01000003">
    <property type="protein sequence ID" value="SHJ18795.1"/>
    <property type="molecule type" value="Genomic_DNA"/>
</dbReference>
<organism evidence="2 3">
    <name type="scientific">Clostridium amylolyticum</name>
    <dbReference type="NCBI Taxonomy" id="1121298"/>
    <lineage>
        <taxon>Bacteria</taxon>
        <taxon>Bacillati</taxon>
        <taxon>Bacillota</taxon>
        <taxon>Clostridia</taxon>
        <taxon>Eubacteriales</taxon>
        <taxon>Clostridiaceae</taxon>
        <taxon>Clostridium</taxon>
    </lineage>
</organism>
<dbReference type="Proteomes" id="UP000184080">
    <property type="component" value="Unassembled WGS sequence"/>
</dbReference>
<feature type="transmembrane region" description="Helical" evidence="1">
    <location>
        <begin position="6"/>
        <end position="24"/>
    </location>
</feature>
<evidence type="ECO:0000256" key="1">
    <source>
        <dbReference type="SAM" id="Phobius"/>
    </source>
</evidence>
<keyword evidence="1" id="KW-0472">Membrane</keyword>
<reference evidence="2 3" key="1">
    <citation type="submission" date="2016-11" db="EMBL/GenBank/DDBJ databases">
        <authorList>
            <person name="Jaros S."/>
            <person name="Januszkiewicz K."/>
            <person name="Wedrychowicz H."/>
        </authorList>
    </citation>
    <scope>NUCLEOTIDE SEQUENCE [LARGE SCALE GENOMIC DNA]</scope>
    <source>
        <strain evidence="2 3">DSM 21864</strain>
    </source>
</reference>
<dbReference type="STRING" id="1121298.SAMN05444401_2429"/>
<gene>
    <name evidence="2" type="ORF">SAMN05444401_2429</name>
</gene>
<dbReference type="AlphaFoldDB" id="A0A1M6H9E3"/>
<protein>
    <submittedName>
        <fullName evidence="2">Uncharacterized protein</fullName>
    </submittedName>
</protein>
<sequence length="31" mass="3692">MLDIIFVSALLMGFISIKFFVNWCEKQIDNR</sequence>